<reference evidence="2" key="1">
    <citation type="submission" date="2023-07" db="EMBL/GenBank/DDBJ databases">
        <title>draft genome sequence of fig (Ficus carica).</title>
        <authorList>
            <person name="Takahashi T."/>
            <person name="Nishimura K."/>
        </authorList>
    </citation>
    <scope>NUCLEOTIDE SEQUENCE</scope>
</reference>
<feature type="region of interest" description="Disordered" evidence="1">
    <location>
        <begin position="82"/>
        <end position="101"/>
    </location>
</feature>
<evidence type="ECO:0000256" key="1">
    <source>
        <dbReference type="SAM" id="MobiDB-lite"/>
    </source>
</evidence>
<accession>A0AA88A239</accession>
<dbReference type="EMBL" id="BTGU01000019">
    <property type="protein sequence ID" value="GMN44882.1"/>
    <property type="molecule type" value="Genomic_DNA"/>
</dbReference>
<feature type="compositionally biased region" description="Basic and acidic residues" evidence="1">
    <location>
        <begin position="82"/>
        <end position="91"/>
    </location>
</feature>
<protein>
    <submittedName>
        <fullName evidence="2">Uncharacterized protein</fullName>
    </submittedName>
</protein>
<evidence type="ECO:0000313" key="2">
    <source>
        <dbReference type="EMBL" id="GMN44882.1"/>
    </source>
</evidence>
<dbReference type="AlphaFoldDB" id="A0AA88A239"/>
<sequence>MSSGTVAKPPATSSATVAEFDDSRFDCSIDDDLTDEDIQRAYKEMYSKWKKLQETKLHLENTQKSLRMLNSDTAKLDHIRSIGKSSRDHHGLGYTGESSSSKTVFVRGTVRYDF</sequence>
<evidence type="ECO:0000313" key="3">
    <source>
        <dbReference type="Proteomes" id="UP001187192"/>
    </source>
</evidence>
<keyword evidence="3" id="KW-1185">Reference proteome</keyword>
<proteinExistence type="predicted"/>
<organism evidence="2 3">
    <name type="scientific">Ficus carica</name>
    <name type="common">Common fig</name>
    <dbReference type="NCBI Taxonomy" id="3494"/>
    <lineage>
        <taxon>Eukaryota</taxon>
        <taxon>Viridiplantae</taxon>
        <taxon>Streptophyta</taxon>
        <taxon>Embryophyta</taxon>
        <taxon>Tracheophyta</taxon>
        <taxon>Spermatophyta</taxon>
        <taxon>Magnoliopsida</taxon>
        <taxon>eudicotyledons</taxon>
        <taxon>Gunneridae</taxon>
        <taxon>Pentapetalae</taxon>
        <taxon>rosids</taxon>
        <taxon>fabids</taxon>
        <taxon>Rosales</taxon>
        <taxon>Moraceae</taxon>
        <taxon>Ficeae</taxon>
        <taxon>Ficus</taxon>
    </lineage>
</organism>
<gene>
    <name evidence="2" type="ORF">TIFTF001_014081</name>
</gene>
<comment type="caution">
    <text evidence="2">The sequence shown here is derived from an EMBL/GenBank/DDBJ whole genome shotgun (WGS) entry which is preliminary data.</text>
</comment>
<name>A0AA88A239_FICCA</name>
<dbReference type="Proteomes" id="UP001187192">
    <property type="component" value="Unassembled WGS sequence"/>
</dbReference>